<proteinExistence type="predicted"/>
<gene>
    <name evidence="2" type="ORF">SDC9_164449</name>
</gene>
<evidence type="ECO:0000256" key="1">
    <source>
        <dbReference type="SAM" id="Phobius"/>
    </source>
</evidence>
<dbReference type="AlphaFoldDB" id="A0A645FUB9"/>
<sequence>MRAIYATTLIPCVIISDSKKIIALYKNSLMKYCFVLIILLISLQLSAQKAPVLRLTNISKPEKTVDFHIGDRVVIYFQDTSEICGKIKAIDNNQVVIDSVVVPVNSIQIIVERNPKSFLYKLGGTGMIIGGTAIAAGGFYLLAKGILPPSAAGLYLVPAGLVSDYFGIRFIIKGINMIGNKGKQFDIGYRYKIEVTEE</sequence>
<keyword evidence="1" id="KW-0812">Transmembrane</keyword>
<organism evidence="2">
    <name type="scientific">bioreactor metagenome</name>
    <dbReference type="NCBI Taxonomy" id="1076179"/>
    <lineage>
        <taxon>unclassified sequences</taxon>
        <taxon>metagenomes</taxon>
        <taxon>ecological metagenomes</taxon>
    </lineage>
</organism>
<accession>A0A645FUB9</accession>
<feature type="transmembrane region" description="Helical" evidence="1">
    <location>
        <begin position="118"/>
        <end position="142"/>
    </location>
</feature>
<protein>
    <submittedName>
        <fullName evidence="2">Uncharacterized protein</fullName>
    </submittedName>
</protein>
<keyword evidence="1" id="KW-0472">Membrane</keyword>
<comment type="caution">
    <text evidence="2">The sequence shown here is derived from an EMBL/GenBank/DDBJ whole genome shotgun (WGS) entry which is preliminary data.</text>
</comment>
<feature type="transmembrane region" description="Helical" evidence="1">
    <location>
        <begin position="154"/>
        <end position="172"/>
    </location>
</feature>
<reference evidence="2" key="1">
    <citation type="submission" date="2019-08" db="EMBL/GenBank/DDBJ databases">
        <authorList>
            <person name="Kucharzyk K."/>
            <person name="Murdoch R.W."/>
            <person name="Higgins S."/>
            <person name="Loffler F."/>
        </authorList>
    </citation>
    <scope>NUCLEOTIDE SEQUENCE</scope>
</reference>
<dbReference type="EMBL" id="VSSQ01064128">
    <property type="protein sequence ID" value="MPN17099.1"/>
    <property type="molecule type" value="Genomic_DNA"/>
</dbReference>
<name>A0A645FUB9_9ZZZZ</name>
<evidence type="ECO:0000313" key="2">
    <source>
        <dbReference type="EMBL" id="MPN17099.1"/>
    </source>
</evidence>
<keyword evidence="1" id="KW-1133">Transmembrane helix</keyword>